<feature type="transmembrane region" description="Helical" evidence="1">
    <location>
        <begin position="157"/>
        <end position="175"/>
    </location>
</feature>
<feature type="transmembrane region" description="Helical" evidence="1">
    <location>
        <begin position="195"/>
        <end position="215"/>
    </location>
</feature>
<feature type="transmembrane region" description="Helical" evidence="1">
    <location>
        <begin position="227"/>
        <end position="246"/>
    </location>
</feature>
<name>E3J473_PSEI1</name>
<dbReference type="Gene3D" id="3.30.70.270">
    <property type="match status" value="1"/>
</dbReference>
<keyword evidence="4" id="KW-1185">Reference proteome</keyword>
<evidence type="ECO:0000256" key="1">
    <source>
        <dbReference type="SAM" id="Phobius"/>
    </source>
</evidence>
<evidence type="ECO:0000313" key="3">
    <source>
        <dbReference type="EMBL" id="ADP81852.1"/>
    </source>
</evidence>
<dbReference type="InterPro" id="IPR052163">
    <property type="entry name" value="DGC-Regulatory_Protein"/>
</dbReference>
<dbReference type="Pfam" id="PF00990">
    <property type="entry name" value="GGDEF"/>
    <property type="match status" value="1"/>
</dbReference>
<proteinExistence type="predicted"/>
<gene>
    <name evidence="3" type="ordered locus">FraEuI1c_3845</name>
</gene>
<dbReference type="InterPro" id="IPR029787">
    <property type="entry name" value="Nucleotide_cyclase"/>
</dbReference>
<evidence type="ECO:0000313" key="4">
    <source>
        <dbReference type="Proteomes" id="UP000002484"/>
    </source>
</evidence>
<dbReference type="SMART" id="SM00267">
    <property type="entry name" value="GGDEF"/>
    <property type="match status" value="1"/>
</dbReference>
<evidence type="ECO:0000259" key="2">
    <source>
        <dbReference type="PROSITE" id="PS50887"/>
    </source>
</evidence>
<dbReference type="PROSITE" id="PS50887">
    <property type="entry name" value="GGDEF"/>
    <property type="match status" value="1"/>
</dbReference>
<dbReference type="HOGENOM" id="CLU_000445_129_3_11"/>
<reference evidence="3 4" key="1">
    <citation type="submission" date="2010-10" db="EMBL/GenBank/DDBJ databases">
        <title>Complete sequence of Frankia sp. EuI1c.</title>
        <authorList>
            <consortium name="US DOE Joint Genome Institute"/>
            <person name="Lucas S."/>
            <person name="Copeland A."/>
            <person name="Lapidus A."/>
            <person name="Cheng J.-F."/>
            <person name="Bruce D."/>
            <person name="Goodwin L."/>
            <person name="Pitluck S."/>
            <person name="Chertkov O."/>
            <person name="Detter J.C."/>
            <person name="Han C."/>
            <person name="Tapia R."/>
            <person name="Land M."/>
            <person name="Hauser L."/>
            <person name="Jeffries C."/>
            <person name="Kyrpides N."/>
            <person name="Ivanova N."/>
            <person name="Mikhailova N."/>
            <person name="Beauchemin N."/>
            <person name="Sen A."/>
            <person name="Sur S.A."/>
            <person name="Gtari M."/>
            <person name="Wall L."/>
            <person name="Tisa L."/>
            <person name="Woyke T."/>
        </authorList>
    </citation>
    <scope>NUCLEOTIDE SEQUENCE [LARGE SCALE GENOMIC DNA]</scope>
    <source>
        <strain evidence="4">DSM 45817 / CECT 9037 / EuI1c</strain>
    </source>
</reference>
<dbReference type="STRING" id="298654.FraEuI1c_3845"/>
<keyword evidence="1" id="KW-0472">Membrane</keyword>
<dbReference type="AlphaFoldDB" id="E3J473"/>
<dbReference type="RefSeq" id="WP_013424970.1">
    <property type="nucleotide sequence ID" value="NC_014666.1"/>
</dbReference>
<dbReference type="OrthoDB" id="23692at2"/>
<dbReference type="KEGG" id="fri:FraEuI1c_3845"/>
<protein>
    <submittedName>
        <fullName evidence="3">Diguanylate cyclase</fullName>
    </submittedName>
</protein>
<dbReference type="PANTHER" id="PTHR46663:SF2">
    <property type="entry name" value="GGDEF DOMAIN-CONTAINING PROTEIN"/>
    <property type="match status" value="1"/>
</dbReference>
<dbReference type="CDD" id="cd01949">
    <property type="entry name" value="GGDEF"/>
    <property type="match status" value="1"/>
</dbReference>
<feature type="transmembrane region" description="Helical" evidence="1">
    <location>
        <begin position="258"/>
        <end position="276"/>
    </location>
</feature>
<dbReference type="SUPFAM" id="SSF55073">
    <property type="entry name" value="Nucleotide cyclase"/>
    <property type="match status" value="1"/>
</dbReference>
<dbReference type="eggNOG" id="COG2199">
    <property type="taxonomic scope" value="Bacteria"/>
</dbReference>
<feature type="transmembrane region" description="Helical" evidence="1">
    <location>
        <begin position="122"/>
        <end position="145"/>
    </location>
</feature>
<sequence length="544" mass="57465">MAGLRGFGGDAPGLPRPARSGPPARLLQRAALACVLLVGLAVACTALLSLRDGLYAALFAALAAEVAAAVACLWSARRAGVDDRRWRVLIAVLAGGLASANVITLITLFMGGSLVARTPSVYAGLVFFYGLGLAGLLAVPTYPVAGRVGSGRGPRRWHAVILLDCLLIVGSLVLLEWRTGVDEILRARAPNAAEFGSTLLQQVATLSLAAAVLLIASFRRPRSPGTLALLGCGLMLYALTDSLFVYRVAAGHHDLPPWSLIAYTVSLLLVALAALVPSPAPADLDSLAPPRPRAMWLHAALPYAVLCAAGLLTLGKLATGAPLDRVEAYGMVSLLVLALARQMITIAENTHLLAALRERESQLHYQAFHDPLTGLANRALFTRRLQRAVGAEPGRDGASGCRDGPLSVLFVDLDHFKRVNDAFGHAAGDELLRISAARLRGATRAVDTVARLGGDEFGVILDSRGDDNPRHVAERLATEVQAPCRLAGRTYVPRASLGLVTLDGAARPPDPDTLLHQADLAMYAAKRERAGRLVVYGSDLPDRF</sequence>
<feature type="transmembrane region" description="Helical" evidence="1">
    <location>
        <begin position="296"/>
        <end position="314"/>
    </location>
</feature>
<accession>E3J473</accession>
<dbReference type="InterPro" id="IPR043128">
    <property type="entry name" value="Rev_trsase/Diguanyl_cyclase"/>
</dbReference>
<feature type="transmembrane region" description="Helical" evidence="1">
    <location>
        <begin position="88"/>
        <end position="110"/>
    </location>
</feature>
<feature type="transmembrane region" description="Helical" evidence="1">
    <location>
        <begin position="26"/>
        <end position="48"/>
    </location>
</feature>
<dbReference type="InParanoid" id="E3J473"/>
<dbReference type="InterPro" id="IPR000160">
    <property type="entry name" value="GGDEF_dom"/>
</dbReference>
<dbReference type="NCBIfam" id="TIGR00254">
    <property type="entry name" value="GGDEF"/>
    <property type="match status" value="1"/>
</dbReference>
<feature type="domain" description="GGDEF" evidence="2">
    <location>
        <begin position="404"/>
        <end position="538"/>
    </location>
</feature>
<keyword evidence="1" id="KW-0812">Transmembrane</keyword>
<feature type="transmembrane region" description="Helical" evidence="1">
    <location>
        <begin position="54"/>
        <end position="76"/>
    </location>
</feature>
<dbReference type="PANTHER" id="PTHR46663">
    <property type="entry name" value="DIGUANYLATE CYCLASE DGCT-RELATED"/>
    <property type="match status" value="1"/>
</dbReference>
<organism evidence="3 4">
    <name type="scientific">Pseudofrankia inefficax (strain DSM 45817 / CECT 9037 / DDB 130130 / EuI1c)</name>
    <name type="common">Frankia inefficax</name>
    <dbReference type="NCBI Taxonomy" id="298654"/>
    <lineage>
        <taxon>Bacteria</taxon>
        <taxon>Bacillati</taxon>
        <taxon>Actinomycetota</taxon>
        <taxon>Actinomycetes</taxon>
        <taxon>Frankiales</taxon>
        <taxon>Frankiaceae</taxon>
        <taxon>Pseudofrankia</taxon>
    </lineage>
</organism>
<keyword evidence="1" id="KW-1133">Transmembrane helix</keyword>
<dbReference type="Proteomes" id="UP000002484">
    <property type="component" value="Chromosome"/>
</dbReference>
<dbReference type="EMBL" id="CP002299">
    <property type="protein sequence ID" value="ADP81852.1"/>
    <property type="molecule type" value="Genomic_DNA"/>
</dbReference>